<accession>A0A3P3UCH3</accession>
<dbReference type="OrthoDB" id="2547978at2"/>
<comment type="caution">
    <text evidence="3">The sequence shown here is derived from an EMBL/GenBank/DDBJ whole genome shotgun (WGS) entry which is preliminary data.</text>
</comment>
<keyword evidence="2" id="KW-0812">Transmembrane</keyword>
<feature type="region of interest" description="Disordered" evidence="1">
    <location>
        <begin position="29"/>
        <end position="85"/>
    </location>
</feature>
<proteinExistence type="predicted"/>
<evidence type="ECO:0008006" key="5">
    <source>
        <dbReference type="Google" id="ProtNLM"/>
    </source>
</evidence>
<feature type="compositionally biased region" description="Polar residues" evidence="1">
    <location>
        <begin position="60"/>
        <end position="70"/>
    </location>
</feature>
<dbReference type="EMBL" id="RRCN01000001">
    <property type="protein sequence ID" value="RRJ66153.1"/>
    <property type="molecule type" value="Genomic_DNA"/>
</dbReference>
<keyword evidence="2" id="KW-0472">Membrane</keyword>
<evidence type="ECO:0000256" key="1">
    <source>
        <dbReference type="SAM" id="MobiDB-lite"/>
    </source>
</evidence>
<protein>
    <recommendedName>
        <fullName evidence="5">DUF4367 domain-containing protein</fullName>
    </recommendedName>
</protein>
<evidence type="ECO:0000313" key="4">
    <source>
        <dbReference type="Proteomes" id="UP000267017"/>
    </source>
</evidence>
<keyword evidence="2" id="KW-1133">Transmembrane helix</keyword>
<name>A0A3P3UCH3_9BACL</name>
<evidence type="ECO:0000313" key="3">
    <source>
        <dbReference type="EMBL" id="RRJ66153.1"/>
    </source>
</evidence>
<feature type="transmembrane region" description="Helical" evidence="2">
    <location>
        <begin position="91"/>
        <end position="110"/>
    </location>
</feature>
<reference evidence="3 4" key="1">
    <citation type="submission" date="2018-11" db="EMBL/GenBank/DDBJ databases">
        <title>Genome sequencing of Paenibacillus sp. KCOM 3021 (= ChDC PVNT-B20).</title>
        <authorList>
            <person name="Kook J.-K."/>
            <person name="Park S.-N."/>
            <person name="Lim Y.K."/>
        </authorList>
    </citation>
    <scope>NUCLEOTIDE SEQUENCE [LARGE SCALE GENOMIC DNA]</scope>
    <source>
        <strain evidence="3 4">KCOM 3021</strain>
    </source>
</reference>
<evidence type="ECO:0000256" key="2">
    <source>
        <dbReference type="SAM" id="Phobius"/>
    </source>
</evidence>
<dbReference type="AlphaFoldDB" id="A0A3P3UCH3"/>
<organism evidence="3 4">
    <name type="scientific">Paenibacillus oralis</name>
    <dbReference type="NCBI Taxonomy" id="2490856"/>
    <lineage>
        <taxon>Bacteria</taxon>
        <taxon>Bacillati</taxon>
        <taxon>Bacillota</taxon>
        <taxon>Bacilli</taxon>
        <taxon>Bacillales</taxon>
        <taxon>Paenibacillaceae</taxon>
        <taxon>Paenibacillus</taxon>
    </lineage>
</organism>
<keyword evidence="4" id="KW-1185">Reference proteome</keyword>
<dbReference type="Proteomes" id="UP000267017">
    <property type="component" value="Unassembled WGS sequence"/>
</dbReference>
<gene>
    <name evidence="3" type="ORF">EHV15_26985</name>
</gene>
<sequence length="370" mass="40144">MTSNPHNSGEDKRTHEAWERLQVKLGAEPVNDKWETWDTQGKQDGLKLADSLPAPAVSDAASNEASQLTTEAPAPAPAKASRRRASRARKWGAAAVAAVIFGAVLATPMGNNALAAILNQFRVQEIATVDSDTLESLFYQLAPGETLSKDNTFGQFSTTGGTVQGEFTREQAVSRLGYQLLSPDLTGGEEKVYISPSNEITMKMNVKELNQAMQRVGATKLLPESLDGKAITLTLHESVNYDLNTDQGKWASLAQMQAPEITVDPSVDVEEALEAVLQLPILPADLKNQLQQTRILSGSIPMPYIVDRSAKTDELTIGGTKVLVEEREYSSMTDTTAIWIKDGQLFRFEGGSAYATEADFMNKLKELVGA</sequence>